<dbReference type="OrthoDB" id="290995at2"/>
<dbReference type="Proteomes" id="UP000315724">
    <property type="component" value="Chromosome"/>
</dbReference>
<evidence type="ECO:0000313" key="3">
    <source>
        <dbReference type="Proteomes" id="UP000315724"/>
    </source>
</evidence>
<name>A0A517QGM4_9PLAN</name>
<reference evidence="2 3" key="1">
    <citation type="submission" date="2019-02" db="EMBL/GenBank/DDBJ databases">
        <title>Deep-cultivation of Planctomycetes and their phenomic and genomic characterization uncovers novel biology.</title>
        <authorList>
            <person name="Wiegand S."/>
            <person name="Jogler M."/>
            <person name="Boedeker C."/>
            <person name="Pinto D."/>
            <person name="Vollmers J."/>
            <person name="Rivas-Marin E."/>
            <person name="Kohn T."/>
            <person name="Peeters S.H."/>
            <person name="Heuer A."/>
            <person name="Rast P."/>
            <person name="Oberbeckmann S."/>
            <person name="Bunk B."/>
            <person name="Jeske O."/>
            <person name="Meyerdierks A."/>
            <person name="Storesund J.E."/>
            <person name="Kallscheuer N."/>
            <person name="Luecker S."/>
            <person name="Lage O.M."/>
            <person name="Pohl T."/>
            <person name="Merkel B.J."/>
            <person name="Hornburger P."/>
            <person name="Mueller R.-W."/>
            <person name="Bruemmer F."/>
            <person name="Labrenz M."/>
            <person name="Spormann A.M."/>
            <person name="Op den Camp H."/>
            <person name="Overmann J."/>
            <person name="Amann R."/>
            <person name="Jetten M.S.M."/>
            <person name="Mascher T."/>
            <person name="Medema M.H."/>
            <person name="Devos D.P."/>
            <person name="Kaster A.-K."/>
            <person name="Ovreas L."/>
            <person name="Rohde M."/>
            <person name="Galperin M.Y."/>
            <person name="Jogler C."/>
        </authorList>
    </citation>
    <scope>NUCLEOTIDE SEQUENCE [LARGE SCALE GENOMIC DNA]</scope>
    <source>
        <strain evidence="2 3">Mal48</strain>
    </source>
</reference>
<protein>
    <recommendedName>
        <fullName evidence="4">Lipoprotein</fullName>
    </recommendedName>
</protein>
<feature type="signal peptide" evidence="1">
    <location>
        <begin position="1"/>
        <end position="21"/>
    </location>
</feature>
<accession>A0A517QGM4</accession>
<gene>
    <name evidence="2" type="ORF">Mal48_00070</name>
</gene>
<feature type="chain" id="PRO_5021988567" description="Lipoprotein" evidence="1">
    <location>
        <begin position="22"/>
        <end position="68"/>
    </location>
</feature>
<proteinExistence type="predicted"/>
<dbReference type="EMBL" id="CP036267">
    <property type="protein sequence ID" value="QDT30780.1"/>
    <property type="molecule type" value="Genomic_DNA"/>
</dbReference>
<evidence type="ECO:0000313" key="2">
    <source>
        <dbReference type="EMBL" id="QDT30780.1"/>
    </source>
</evidence>
<sequence length="68" mass="7771" precursor="true">MRRYFMISLSLCCLASGCQMMEWVQPHQLWKLNRQPAISRDDAYFNVPAQPVPNQSSAIPAATKVRAF</sequence>
<keyword evidence="1" id="KW-0732">Signal</keyword>
<dbReference type="PROSITE" id="PS51257">
    <property type="entry name" value="PROKAR_LIPOPROTEIN"/>
    <property type="match status" value="1"/>
</dbReference>
<evidence type="ECO:0000256" key="1">
    <source>
        <dbReference type="SAM" id="SignalP"/>
    </source>
</evidence>
<dbReference type="AlphaFoldDB" id="A0A517QGM4"/>
<organism evidence="2 3">
    <name type="scientific">Thalassoglobus polymorphus</name>
    <dbReference type="NCBI Taxonomy" id="2527994"/>
    <lineage>
        <taxon>Bacteria</taxon>
        <taxon>Pseudomonadati</taxon>
        <taxon>Planctomycetota</taxon>
        <taxon>Planctomycetia</taxon>
        <taxon>Planctomycetales</taxon>
        <taxon>Planctomycetaceae</taxon>
        <taxon>Thalassoglobus</taxon>
    </lineage>
</organism>
<evidence type="ECO:0008006" key="4">
    <source>
        <dbReference type="Google" id="ProtNLM"/>
    </source>
</evidence>
<keyword evidence="3" id="KW-1185">Reference proteome</keyword>
<dbReference type="KEGG" id="tpol:Mal48_00070"/>